<dbReference type="PANTHER" id="PTHR48111:SF36">
    <property type="entry name" value="TRANSCRIPTIONAL REGULATORY PROTEIN CUTR"/>
    <property type="match status" value="1"/>
</dbReference>
<dbReference type="Pfam" id="PF00486">
    <property type="entry name" value="Trans_reg_C"/>
    <property type="match status" value="1"/>
</dbReference>
<dbReference type="GO" id="GO:0032993">
    <property type="term" value="C:protein-DNA complex"/>
    <property type="evidence" value="ECO:0007669"/>
    <property type="project" value="TreeGrafter"/>
</dbReference>
<dbReference type="RefSeq" id="WP_107953366.1">
    <property type="nucleotide sequence ID" value="NZ_QAYE01000002.1"/>
</dbReference>
<evidence type="ECO:0000259" key="9">
    <source>
        <dbReference type="PROSITE" id="PS51755"/>
    </source>
</evidence>
<protein>
    <submittedName>
        <fullName evidence="10">DNA-binding response OmpR family regulator</fullName>
    </submittedName>
</protein>
<comment type="caution">
    <text evidence="10">The sequence shown here is derived from an EMBL/GenBank/DDBJ whole genome shotgun (WGS) entry which is preliminary data.</text>
</comment>
<evidence type="ECO:0000256" key="6">
    <source>
        <dbReference type="PROSITE-ProRule" id="PRU00169"/>
    </source>
</evidence>
<dbReference type="PROSITE" id="PS51755">
    <property type="entry name" value="OMPR_PHOB"/>
    <property type="match status" value="1"/>
</dbReference>
<evidence type="ECO:0000256" key="1">
    <source>
        <dbReference type="ARBA" id="ARBA00022553"/>
    </source>
</evidence>
<feature type="domain" description="Response regulatory" evidence="8">
    <location>
        <begin position="2"/>
        <end position="116"/>
    </location>
</feature>
<dbReference type="PROSITE" id="PS50110">
    <property type="entry name" value="RESPONSE_REGULATORY"/>
    <property type="match status" value="1"/>
</dbReference>
<dbReference type="FunFam" id="3.40.50.2300:FF:000002">
    <property type="entry name" value="DNA-binding response regulator PhoP"/>
    <property type="match status" value="1"/>
</dbReference>
<evidence type="ECO:0000259" key="8">
    <source>
        <dbReference type="PROSITE" id="PS50110"/>
    </source>
</evidence>
<dbReference type="InterPro" id="IPR039420">
    <property type="entry name" value="WalR-like"/>
</dbReference>
<dbReference type="GO" id="GO:0000976">
    <property type="term" value="F:transcription cis-regulatory region binding"/>
    <property type="evidence" value="ECO:0007669"/>
    <property type="project" value="TreeGrafter"/>
</dbReference>
<dbReference type="GeneID" id="91005123"/>
<sequence length="224" mass="24572">MRVLLIEDDRDLPQALTAALAPRGFAVDLAHNGDEAEAYLKDGDYAAVLLDLGLPDEDGLALLHRMRARGDTRPVLILTARGTIDARIRGLNEGADDYLVKPFDVDELHARLLAVLRRQGGYLGKSLTCGRLVFDIEIRVAHVEGTTIALSVRETELLELLLRRAGNVVPKRIAEDHLFGLGGELGSNAVEVYVHRLRKKLEEAESGARIETVRGVGYIIVVKP</sequence>
<evidence type="ECO:0000256" key="5">
    <source>
        <dbReference type="ARBA" id="ARBA00023163"/>
    </source>
</evidence>
<evidence type="ECO:0000256" key="2">
    <source>
        <dbReference type="ARBA" id="ARBA00023012"/>
    </source>
</evidence>
<dbReference type="Pfam" id="PF00072">
    <property type="entry name" value="Response_reg"/>
    <property type="match status" value="1"/>
</dbReference>
<dbReference type="AlphaFoldDB" id="A0A2T5U909"/>
<dbReference type="InterPro" id="IPR001867">
    <property type="entry name" value="OmpR/PhoB-type_DNA-bd"/>
</dbReference>
<proteinExistence type="predicted"/>
<dbReference type="GO" id="GO:0000156">
    <property type="term" value="F:phosphorelay response regulator activity"/>
    <property type="evidence" value="ECO:0007669"/>
    <property type="project" value="TreeGrafter"/>
</dbReference>
<keyword evidence="5" id="KW-0804">Transcription</keyword>
<organism evidence="10 11">
    <name type="scientific">Sphingomonas faeni</name>
    <dbReference type="NCBI Taxonomy" id="185950"/>
    <lineage>
        <taxon>Bacteria</taxon>
        <taxon>Pseudomonadati</taxon>
        <taxon>Pseudomonadota</taxon>
        <taxon>Alphaproteobacteria</taxon>
        <taxon>Sphingomonadales</taxon>
        <taxon>Sphingomonadaceae</taxon>
        <taxon>Sphingomonas</taxon>
    </lineage>
</organism>
<dbReference type="OrthoDB" id="9802426at2"/>
<evidence type="ECO:0000256" key="4">
    <source>
        <dbReference type="ARBA" id="ARBA00023125"/>
    </source>
</evidence>
<dbReference type="CDD" id="cd00383">
    <property type="entry name" value="trans_reg_C"/>
    <property type="match status" value="1"/>
</dbReference>
<dbReference type="CDD" id="cd17624">
    <property type="entry name" value="REC_OmpR_PmrA-like"/>
    <property type="match status" value="1"/>
</dbReference>
<feature type="domain" description="OmpR/PhoB-type" evidence="9">
    <location>
        <begin position="124"/>
        <end position="222"/>
    </location>
</feature>
<accession>A0A2T5U909</accession>
<dbReference type="Gene3D" id="3.40.50.2300">
    <property type="match status" value="1"/>
</dbReference>
<evidence type="ECO:0000313" key="10">
    <source>
        <dbReference type="EMBL" id="PTW47997.1"/>
    </source>
</evidence>
<dbReference type="SMART" id="SM00448">
    <property type="entry name" value="REC"/>
    <property type="match status" value="1"/>
</dbReference>
<dbReference type="InterPro" id="IPR011006">
    <property type="entry name" value="CheY-like_superfamily"/>
</dbReference>
<dbReference type="InterPro" id="IPR001789">
    <property type="entry name" value="Sig_transdc_resp-reg_receiver"/>
</dbReference>
<feature type="DNA-binding region" description="OmpR/PhoB-type" evidence="7">
    <location>
        <begin position="124"/>
        <end position="222"/>
    </location>
</feature>
<dbReference type="GO" id="GO:0005829">
    <property type="term" value="C:cytosol"/>
    <property type="evidence" value="ECO:0007669"/>
    <property type="project" value="TreeGrafter"/>
</dbReference>
<dbReference type="EMBL" id="QAYE01000002">
    <property type="protein sequence ID" value="PTW47997.1"/>
    <property type="molecule type" value="Genomic_DNA"/>
</dbReference>
<keyword evidence="1 6" id="KW-0597">Phosphoprotein</keyword>
<reference evidence="10 11" key="1">
    <citation type="submission" date="2018-04" db="EMBL/GenBank/DDBJ databases">
        <title>Genomic Encyclopedia of Type Strains, Phase III (KMG-III): the genomes of soil and plant-associated and newly described type strains.</title>
        <authorList>
            <person name="Whitman W."/>
        </authorList>
    </citation>
    <scope>NUCLEOTIDE SEQUENCE [LARGE SCALE GENOMIC DNA]</scope>
    <source>
        <strain evidence="10 11">MA-olki</strain>
    </source>
</reference>
<keyword evidence="4 7" id="KW-0238">DNA-binding</keyword>
<dbReference type="GO" id="GO:0006355">
    <property type="term" value="P:regulation of DNA-templated transcription"/>
    <property type="evidence" value="ECO:0007669"/>
    <property type="project" value="InterPro"/>
</dbReference>
<evidence type="ECO:0000256" key="3">
    <source>
        <dbReference type="ARBA" id="ARBA00023015"/>
    </source>
</evidence>
<dbReference type="Proteomes" id="UP000244013">
    <property type="component" value="Unassembled WGS sequence"/>
</dbReference>
<dbReference type="SMART" id="SM00862">
    <property type="entry name" value="Trans_reg_C"/>
    <property type="match status" value="1"/>
</dbReference>
<evidence type="ECO:0000256" key="7">
    <source>
        <dbReference type="PROSITE-ProRule" id="PRU01091"/>
    </source>
</evidence>
<feature type="modified residue" description="4-aspartylphosphate" evidence="6">
    <location>
        <position position="51"/>
    </location>
</feature>
<keyword evidence="2" id="KW-0902">Two-component regulatory system</keyword>
<name>A0A2T5U909_9SPHN</name>
<dbReference type="SUPFAM" id="SSF52172">
    <property type="entry name" value="CheY-like"/>
    <property type="match status" value="1"/>
</dbReference>
<keyword evidence="3" id="KW-0805">Transcription regulation</keyword>
<evidence type="ECO:0000313" key="11">
    <source>
        <dbReference type="Proteomes" id="UP000244013"/>
    </source>
</evidence>
<dbReference type="PANTHER" id="PTHR48111">
    <property type="entry name" value="REGULATOR OF RPOS"/>
    <property type="match status" value="1"/>
</dbReference>
<gene>
    <name evidence="10" type="ORF">C8J25_10286</name>
</gene>
<dbReference type="Gene3D" id="1.10.10.10">
    <property type="entry name" value="Winged helix-like DNA-binding domain superfamily/Winged helix DNA-binding domain"/>
    <property type="match status" value="1"/>
</dbReference>
<dbReference type="InterPro" id="IPR036388">
    <property type="entry name" value="WH-like_DNA-bd_sf"/>
</dbReference>